<comment type="similarity">
    <text evidence="1">Belongs to the ENTR1 family.</text>
</comment>
<accession>A0AAD8Z412</accession>
<dbReference type="PANTHER" id="PTHR31259:SF3">
    <property type="entry name" value="ENDOSOME-ASSOCIATED-TRAFFICKING REGULATOR 1"/>
    <property type="match status" value="1"/>
</dbReference>
<evidence type="ECO:0000256" key="5">
    <source>
        <dbReference type="SAM" id="MobiDB-lite"/>
    </source>
</evidence>
<reference evidence="6" key="1">
    <citation type="submission" date="2023-03" db="EMBL/GenBank/DDBJ databases">
        <title>Electrophorus voltai genome.</title>
        <authorList>
            <person name="Bian C."/>
        </authorList>
    </citation>
    <scope>NUCLEOTIDE SEQUENCE</scope>
    <source>
        <strain evidence="6">CB-2022</strain>
        <tissue evidence="6">Muscle</tissue>
    </source>
</reference>
<evidence type="ECO:0000313" key="6">
    <source>
        <dbReference type="EMBL" id="KAK1792190.1"/>
    </source>
</evidence>
<dbReference type="GO" id="GO:0032465">
    <property type="term" value="P:regulation of cytokinesis"/>
    <property type="evidence" value="ECO:0007669"/>
    <property type="project" value="TreeGrafter"/>
</dbReference>
<dbReference type="GO" id="GO:0005769">
    <property type="term" value="C:early endosome"/>
    <property type="evidence" value="ECO:0007669"/>
    <property type="project" value="TreeGrafter"/>
</dbReference>
<feature type="coiled-coil region" evidence="4">
    <location>
        <begin position="185"/>
        <end position="286"/>
    </location>
</feature>
<keyword evidence="3 4" id="KW-0175">Coiled coil</keyword>
<feature type="compositionally biased region" description="Polar residues" evidence="5">
    <location>
        <begin position="146"/>
        <end position="157"/>
    </location>
</feature>
<keyword evidence="7" id="KW-1185">Reference proteome</keyword>
<gene>
    <name evidence="6" type="ORF">P4O66_012147</name>
</gene>
<dbReference type="GO" id="GO:0030496">
    <property type="term" value="C:midbody"/>
    <property type="evidence" value="ECO:0007669"/>
    <property type="project" value="TreeGrafter"/>
</dbReference>
<dbReference type="PANTHER" id="PTHR31259">
    <property type="entry name" value="ENDOSOME-ASSOCIATED TRAFFICKING REGULATOR 1"/>
    <property type="match status" value="1"/>
</dbReference>
<dbReference type="InterPro" id="IPR026757">
    <property type="entry name" value="ENTR1"/>
</dbReference>
<name>A0AAD8Z412_9TELE</name>
<evidence type="ECO:0000256" key="4">
    <source>
        <dbReference type="SAM" id="Coils"/>
    </source>
</evidence>
<dbReference type="AlphaFoldDB" id="A0AAD8Z412"/>
<dbReference type="GO" id="GO:0005813">
    <property type="term" value="C:centrosome"/>
    <property type="evidence" value="ECO:0007669"/>
    <property type="project" value="TreeGrafter"/>
</dbReference>
<evidence type="ECO:0000256" key="1">
    <source>
        <dbReference type="ARBA" id="ARBA00007791"/>
    </source>
</evidence>
<dbReference type="GO" id="GO:0036064">
    <property type="term" value="C:ciliary basal body"/>
    <property type="evidence" value="ECO:0007669"/>
    <property type="project" value="TreeGrafter"/>
</dbReference>
<protein>
    <recommendedName>
        <fullName evidence="2">Endosome-associated-trafficking regulator 1</fullName>
    </recommendedName>
</protein>
<evidence type="ECO:0000256" key="2">
    <source>
        <dbReference type="ARBA" id="ARBA00016007"/>
    </source>
</evidence>
<organism evidence="6 7">
    <name type="scientific">Electrophorus voltai</name>
    <dbReference type="NCBI Taxonomy" id="2609070"/>
    <lineage>
        <taxon>Eukaryota</taxon>
        <taxon>Metazoa</taxon>
        <taxon>Chordata</taxon>
        <taxon>Craniata</taxon>
        <taxon>Vertebrata</taxon>
        <taxon>Euteleostomi</taxon>
        <taxon>Actinopterygii</taxon>
        <taxon>Neopterygii</taxon>
        <taxon>Teleostei</taxon>
        <taxon>Ostariophysi</taxon>
        <taxon>Gymnotiformes</taxon>
        <taxon>Gymnotoidei</taxon>
        <taxon>Gymnotidae</taxon>
        <taxon>Electrophorus</taxon>
    </lineage>
</organism>
<sequence>MSKHKTIKKTLIIEDDELNDGEDGLNPFSFREFIRSKTQVSSTADGLEKTFDGASQGEDKYNYPRGFDHSHKGHFFTDPSVLGHSFGSESEYEWTEIYQPSTIEEAHDLGLCGSLEGRNVLPHSLLYNEDKDETANKWDVGEGFSPETQFSRKSTGSYEGDEETSVIDVSFHTKKSSAENGIRDQQKLREENAHLRKHIKVLSKKSEMDSMMIRQLTDELHNRKIQEEREAKALETMVQSVEQNLQLMTKRAVKAENSLSKLKQEIQQLQNQLEAYKSENEQLRAGETAALTTMRHNAQVASEYLNKTAKDAETSIKQLLTGRETLCLVSQLLSSVDKITEFQK</sequence>
<proteinExistence type="inferred from homology"/>
<dbReference type="GO" id="GO:0045724">
    <property type="term" value="P:positive regulation of cilium assembly"/>
    <property type="evidence" value="ECO:0007669"/>
    <property type="project" value="TreeGrafter"/>
</dbReference>
<comment type="caution">
    <text evidence="6">The sequence shown here is derived from an EMBL/GenBank/DDBJ whole genome shotgun (WGS) entry which is preliminary data.</text>
</comment>
<dbReference type="GO" id="GO:1903566">
    <property type="term" value="P:positive regulation of protein localization to cilium"/>
    <property type="evidence" value="ECO:0007669"/>
    <property type="project" value="TreeGrafter"/>
</dbReference>
<dbReference type="EMBL" id="JAROKS010000019">
    <property type="protein sequence ID" value="KAK1792190.1"/>
    <property type="molecule type" value="Genomic_DNA"/>
</dbReference>
<evidence type="ECO:0000256" key="3">
    <source>
        <dbReference type="ARBA" id="ARBA00023054"/>
    </source>
</evidence>
<evidence type="ECO:0000313" key="7">
    <source>
        <dbReference type="Proteomes" id="UP001239994"/>
    </source>
</evidence>
<feature type="region of interest" description="Disordered" evidence="5">
    <location>
        <begin position="137"/>
        <end position="164"/>
    </location>
</feature>
<dbReference type="Proteomes" id="UP001239994">
    <property type="component" value="Unassembled WGS sequence"/>
</dbReference>
<dbReference type="GO" id="GO:0055037">
    <property type="term" value="C:recycling endosome"/>
    <property type="evidence" value="ECO:0007669"/>
    <property type="project" value="TreeGrafter"/>
</dbReference>